<dbReference type="GO" id="GO:0052621">
    <property type="term" value="F:diguanylate cyclase activity"/>
    <property type="evidence" value="ECO:0007669"/>
    <property type="project" value="TreeGrafter"/>
</dbReference>
<dbReference type="Proteomes" id="UP000613512">
    <property type="component" value="Unassembled WGS sequence"/>
</dbReference>
<dbReference type="InterPro" id="IPR050469">
    <property type="entry name" value="Diguanylate_Cyclase"/>
</dbReference>
<reference evidence="2" key="1">
    <citation type="journal article" date="2014" name="Int. J. Syst. Evol. Microbiol.">
        <title>Complete genome sequence of Corynebacterium casei LMG S-19264T (=DSM 44701T), isolated from a smear-ripened cheese.</title>
        <authorList>
            <consortium name="US DOE Joint Genome Institute (JGI-PGF)"/>
            <person name="Walter F."/>
            <person name="Albersmeier A."/>
            <person name="Kalinowski J."/>
            <person name="Ruckert C."/>
        </authorList>
    </citation>
    <scope>NUCLEOTIDE SEQUENCE</scope>
    <source>
        <strain evidence="2">CGMCC 1.12408</strain>
    </source>
</reference>
<dbReference type="SUPFAM" id="SSF55781">
    <property type="entry name" value="GAF domain-like"/>
    <property type="match status" value="2"/>
</dbReference>
<protein>
    <recommendedName>
        <fullName evidence="1">GGDEF domain-containing protein</fullName>
    </recommendedName>
</protein>
<evidence type="ECO:0000313" key="3">
    <source>
        <dbReference type="Proteomes" id="UP000613512"/>
    </source>
</evidence>
<dbReference type="InterPro" id="IPR029787">
    <property type="entry name" value="Nucleotide_cyclase"/>
</dbReference>
<dbReference type="InterPro" id="IPR043128">
    <property type="entry name" value="Rev_trsase/Diguanyl_cyclase"/>
</dbReference>
<accession>A0A916WB93</accession>
<dbReference type="NCBIfam" id="TIGR00254">
    <property type="entry name" value="GGDEF"/>
    <property type="match status" value="1"/>
</dbReference>
<dbReference type="GO" id="GO:0005886">
    <property type="term" value="C:plasma membrane"/>
    <property type="evidence" value="ECO:0007669"/>
    <property type="project" value="TreeGrafter"/>
</dbReference>
<dbReference type="CDD" id="cd01949">
    <property type="entry name" value="GGDEF"/>
    <property type="match status" value="1"/>
</dbReference>
<gene>
    <name evidence="2" type="ORF">GCM10008025_26910</name>
</gene>
<keyword evidence="3" id="KW-1185">Reference proteome</keyword>
<dbReference type="FunFam" id="3.30.70.270:FF:000001">
    <property type="entry name" value="Diguanylate cyclase domain protein"/>
    <property type="match status" value="1"/>
</dbReference>
<dbReference type="AlphaFoldDB" id="A0A916WB93"/>
<feature type="domain" description="GGDEF" evidence="1">
    <location>
        <begin position="490"/>
        <end position="618"/>
    </location>
</feature>
<comment type="caution">
    <text evidence="2">The sequence shown here is derived from an EMBL/GenBank/DDBJ whole genome shotgun (WGS) entry which is preliminary data.</text>
</comment>
<dbReference type="GO" id="GO:0043709">
    <property type="term" value="P:cell adhesion involved in single-species biofilm formation"/>
    <property type="evidence" value="ECO:0007669"/>
    <property type="project" value="TreeGrafter"/>
</dbReference>
<reference evidence="2" key="2">
    <citation type="submission" date="2020-09" db="EMBL/GenBank/DDBJ databases">
        <authorList>
            <person name="Sun Q."/>
            <person name="Zhou Y."/>
        </authorList>
    </citation>
    <scope>NUCLEOTIDE SEQUENCE</scope>
    <source>
        <strain evidence="2">CGMCC 1.12408</strain>
    </source>
</reference>
<dbReference type="Gene3D" id="3.30.450.40">
    <property type="match status" value="2"/>
</dbReference>
<dbReference type="PANTHER" id="PTHR45138:SF9">
    <property type="entry name" value="DIGUANYLATE CYCLASE DGCM-RELATED"/>
    <property type="match status" value="1"/>
</dbReference>
<dbReference type="Gene3D" id="3.30.70.270">
    <property type="match status" value="1"/>
</dbReference>
<sequence>MDENNLIDKLKITYYDLLTTSKSKEYFFVKLAEETQALLNTLFISIYIYNDHKNLFQLVCKSSKLEELSFTDVICDKNNHIQNSILQKKVIELEKEDLITNKLHNFDIVTIPLSPSNGPMGLIVFGIQSPNDLIFKTNLINSIQVNLNELIHLVYKLDSSVPRLDKYKQLYEASQKFSVLNNTSEVLSEINESIKKIYPQFEYILLLSQDFDETKGLPVESIELNDDSLSSKVFLSGKLLIDKTNHTTYIYAPLKGCQGVYGVIKLLTSKQIKFSESDKYFLEEFANIAGRTFENISLYQYSTHLVADLKLVNDLTHQLNSSHDLVEITQLVREKIVQVCKPGEIGFVYKKKETTQQFELLEGSTKFFETIEGRSFIRDLAQEISRKKEAIFIGEYNNDEYYSYHSVMAFPMENLGDINGVVFVLHPEAYAFSFDQFKLLQSIIRHSTLAIVNTILKDRLEKVASTDYLTQLYSRNYLDERIVEHMNKGELGTLILFDIDNFKKVNDKFGHYIGDEVLKQVANIIISTIDERDIAARWGGEELAIYLPNTELNAGVQLARNINNQVENFTEPQVTLSAGVSSWSAMEEDTPKKFFVRADKALYEAKSYGKNCVVKYSIEDEKNEAVHIKS</sequence>
<proteinExistence type="predicted"/>
<dbReference type="PANTHER" id="PTHR45138">
    <property type="entry name" value="REGULATORY COMPONENTS OF SENSORY TRANSDUCTION SYSTEM"/>
    <property type="match status" value="1"/>
</dbReference>
<dbReference type="InterPro" id="IPR029016">
    <property type="entry name" value="GAF-like_dom_sf"/>
</dbReference>
<evidence type="ECO:0000313" key="2">
    <source>
        <dbReference type="EMBL" id="GGA82297.1"/>
    </source>
</evidence>
<dbReference type="SMART" id="SM00267">
    <property type="entry name" value="GGDEF"/>
    <property type="match status" value="1"/>
</dbReference>
<dbReference type="EMBL" id="BMEY01000014">
    <property type="protein sequence ID" value="GGA82297.1"/>
    <property type="molecule type" value="Genomic_DNA"/>
</dbReference>
<name>A0A916WB93_9BACI</name>
<organism evidence="2 3">
    <name type="scientific">Ornithinibacillus halotolerans</name>
    <dbReference type="NCBI Taxonomy" id="1274357"/>
    <lineage>
        <taxon>Bacteria</taxon>
        <taxon>Bacillati</taxon>
        <taxon>Bacillota</taxon>
        <taxon>Bacilli</taxon>
        <taxon>Bacillales</taxon>
        <taxon>Bacillaceae</taxon>
        <taxon>Ornithinibacillus</taxon>
    </lineage>
</organism>
<dbReference type="SUPFAM" id="SSF55073">
    <property type="entry name" value="Nucleotide cyclase"/>
    <property type="match status" value="1"/>
</dbReference>
<dbReference type="GO" id="GO:1902201">
    <property type="term" value="P:negative regulation of bacterial-type flagellum-dependent cell motility"/>
    <property type="evidence" value="ECO:0007669"/>
    <property type="project" value="TreeGrafter"/>
</dbReference>
<dbReference type="RefSeq" id="WP_188385189.1">
    <property type="nucleotide sequence ID" value="NZ_BMEY01000014.1"/>
</dbReference>
<dbReference type="PROSITE" id="PS50887">
    <property type="entry name" value="GGDEF"/>
    <property type="match status" value="1"/>
</dbReference>
<dbReference type="Pfam" id="PF00990">
    <property type="entry name" value="GGDEF"/>
    <property type="match status" value="1"/>
</dbReference>
<evidence type="ECO:0000259" key="1">
    <source>
        <dbReference type="PROSITE" id="PS50887"/>
    </source>
</evidence>
<dbReference type="InterPro" id="IPR000160">
    <property type="entry name" value="GGDEF_dom"/>
</dbReference>